<reference evidence="2" key="2">
    <citation type="journal article" date="2022" name="Microb. Genom.">
        <title>A chromosome-scale genome assembly of the tomato pathogen Cladosporium fulvum reveals a compartmentalized genome architecture and the presence of a dispensable chromosome.</title>
        <authorList>
            <person name="Zaccaron A.Z."/>
            <person name="Chen L.H."/>
            <person name="Samaras A."/>
            <person name="Stergiopoulos I."/>
        </authorList>
    </citation>
    <scope>NUCLEOTIDE SEQUENCE</scope>
    <source>
        <strain evidence="2">Race5_Kim</strain>
    </source>
</reference>
<organism evidence="2 3">
    <name type="scientific">Passalora fulva</name>
    <name type="common">Tomato leaf mold</name>
    <name type="synonym">Cladosporium fulvum</name>
    <dbReference type="NCBI Taxonomy" id="5499"/>
    <lineage>
        <taxon>Eukaryota</taxon>
        <taxon>Fungi</taxon>
        <taxon>Dikarya</taxon>
        <taxon>Ascomycota</taxon>
        <taxon>Pezizomycotina</taxon>
        <taxon>Dothideomycetes</taxon>
        <taxon>Dothideomycetidae</taxon>
        <taxon>Mycosphaerellales</taxon>
        <taxon>Mycosphaerellaceae</taxon>
        <taxon>Fulvia</taxon>
    </lineage>
</organism>
<evidence type="ECO:0000313" key="2">
    <source>
        <dbReference type="EMBL" id="UJO23597.1"/>
    </source>
</evidence>
<feature type="region of interest" description="Disordered" evidence="1">
    <location>
        <begin position="135"/>
        <end position="165"/>
    </location>
</feature>
<name>A0A9Q8PJK8_PASFU</name>
<dbReference type="GeneID" id="71993098"/>
<evidence type="ECO:0000313" key="3">
    <source>
        <dbReference type="Proteomes" id="UP000756132"/>
    </source>
</evidence>
<dbReference type="Proteomes" id="UP000756132">
    <property type="component" value="Chromosome 11"/>
</dbReference>
<gene>
    <name evidence="2" type="ORF">CLAFUR5_13220</name>
</gene>
<feature type="compositionally biased region" description="Basic and acidic residues" evidence="1">
    <location>
        <begin position="135"/>
        <end position="148"/>
    </location>
</feature>
<dbReference type="OrthoDB" id="412402at2759"/>
<dbReference type="PANTHER" id="PTHR36847">
    <property type="entry name" value="AMIDOLIGASE ENZYME"/>
    <property type="match status" value="1"/>
</dbReference>
<dbReference type="EMBL" id="CP090173">
    <property type="protein sequence ID" value="UJO23597.1"/>
    <property type="molecule type" value="Genomic_DNA"/>
</dbReference>
<evidence type="ECO:0000256" key="1">
    <source>
        <dbReference type="SAM" id="MobiDB-lite"/>
    </source>
</evidence>
<dbReference type="AlphaFoldDB" id="A0A9Q8PJK8"/>
<proteinExistence type="predicted"/>
<dbReference type="KEGG" id="ffu:CLAFUR5_13220"/>
<reference evidence="2" key="1">
    <citation type="submission" date="2021-12" db="EMBL/GenBank/DDBJ databases">
        <authorList>
            <person name="Zaccaron A."/>
            <person name="Stergiopoulos I."/>
        </authorList>
    </citation>
    <scope>NUCLEOTIDE SEQUENCE</scope>
    <source>
        <strain evidence="2">Race5_Kim</strain>
    </source>
</reference>
<accession>A0A9Q8PJK8</accession>
<dbReference type="PANTHER" id="PTHR36847:SF1">
    <property type="entry name" value="AMIDOLIGASE ENZYME"/>
    <property type="match status" value="1"/>
</dbReference>
<sequence length="346" mass="39777">MSWTRIVNCFVETFADAATLDAHCGCASSSLFDSFATSACLHSVDRITGFLPFTLRDYTLNPTLEQLNGEGFNTPWSALFLSLALKQRKDRGSTAQFPINRFNQFPELRDLSARTDVPSWMKIIRHVQTVDDLKDLQRDEEKQEKKDGTVNFNNLRQYDPESNDKQTKNTIEFRQHAGTLRGPEVIAWTRLLVSLMTYCNDTPEDEVDGLCMKAWSDPSWTALDLMKAIGMSESSDTYKHYKHVLGFYSRSEPYADIVREQEIKDLRLHGPCYFFADMMQMNIDRRHKRNSRAEVEKRIAEKFRKGSYGQYSAEYLKQLGPMASPSAMPSKRRGRLLKSMRIAISS</sequence>
<keyword evidence="3" id="KW-1185">Reference proteome</keyword>
<dbReference type="RefSeq" id="XP_047767963.1">
    <property type="nucleotide sequence ID" value="XM_047912368.1"/>
</dbReference>
<protein>
    <submittedName>
        <fullName evidence="2">Uncharacterized protein</fullName>
    </submittedName>
</protein>